<evidence type="ECO:0000259" key="2">
    <source>
        <dbReference type="Pfam" id="PF25547"/>
    </source>
</evidence>
<feature type="compositionally biased region" description="Polar residues" evidence="1">
    <location>
        <begin position="389"/>
        <end position="400"/>
    </location>
</feature>
<dbReference type="EMBL" id="JAHKNI010000021">
    <property type="protein sequence ID" value="MBU3067423.1"/>
    <property type="molecule type" value="Genomic_DNA"/>
</dbReference>
<dbReference type="InterPro" id="IPR057746">
    <property type="entry name" value="CpnT-like_N"/>
</dbReference>
<dbReference type="Proteomes" id="UP000733379">
    <property type="component" value="Unassembled WGS sequence"/>
</dbReference>
<feature type="compositionally biased region" description="Basic and acidic residues" evidence="1">
    <location>
        <begin position="816"/>
        <end position="851"/>
    </location>
</feature>
<feature type="compositionally biased region" description="Basic and acidic residues" evidence="1">
    <location>
        <begin position="860"/>
        <end position="901"/>
    </location>
</feature>
<feature type="region of interest" description="Disordered" evidence="1">
    <location>
        <begin position="619"/>
        <end position="967"/>
    </location>
</feature>
<feature type="compositionally biased region" description="Pro residues" evidence="1">
    <location>
        <begin position="719"/>
        <end position="737"/>
    </location>
</feature>
<feature type="domain" description="Outer membrane channel protein CpnT-like N-terminal" evidence="2">
    <location>
        <begin position="11"/>
        <end position="141"/>
    </location>
</feature>
<organism evidence="3 4">
    <name type="scientific">Nocardia albiluteola</name>
    <dbReference type="NCBI Taxonomy" id="2842303"/>
    <lineage>
        <taxon>Bacteria</taxon>
        <taxon>Bacillati</taxon>
        <taxon>Actinomycetota</taxon>
        <taxon>Actinomycetes</taxon>
        <taxon>Mycobacteriales</taxon>
        <taxon>Nocardiaceae</taxon>
        <taxon>Nocardia</taxon>
    </lineage>
</organism>
<feature type="region of interest" description="Disordered" evidence="1">
    <location>
        <begin position="309"/>
        <end position="428"/>
    </location>
</feature>
<accession>A0ABS6BDW2</accession>
<feature type="compositionally biased region" description="Gly residues" evidence="1">
    <location>
        <begin position="651"/>
        <end position="676"/>
    </location>
</feature>
<feature type="compositionally biased region" description="Basic and acidic residues" evidence="1">
    <location>
        <begin position="797"/>
        <end position="809"/>
    </location>
</feature>
<gene>
    <name evidence="3" type="ORF">KO481_38610</name>
</gene>
<dbReference type="Pfam" id="PF25547">
    <property type="entry name" value="WXG100_2"/>
    <property type="match status" value="1"/>
</dbReference>
<comment type="caution">
    <text evidence="3">The sequence shown here is derived from an EMBL/GenBank/DDBJ whole genome shotgun (WGS) entry which is preliminary data.</text>
</comment>
<feature type="compositionally biased region" description="Basic and acidic residues" evidence="1">
    <location>
        <begin position="950"/>
        <end position="967"/>
    </location>
</feature>
<keyword evidence="4" id="KW-1185">Reference proteome</keyword>
<feature type="compositionally biased region" description="Basic and acidic residues" evidence="1">
    <location>
        <begin position="740"/>
        <end position="781"/>
    </location>
</feature>
<evidence type="ECO:0000313" key="3">
    <source>
        <dbReference type="EMBL" id="MBU3067423.1"/>
    </source>
</evidence>
<feature type="compositionally biased region" description="Polar residues" evidence="1">
    <location>
        <begin position="694"/>
        <end position="714"/>
    </location>
</feature>
<feature type="compositionally biased region" description="Basic and acidic residues" evidence="1">
    <location>
        <begin position="922"/>
        <end position="931"/>
    </location>
</feature>
<feature type="compositionally biased region" description="Basic residues" evidence="1">
    <location>
        <begin position="782"/>
        <end position="796"/>
    </location>
</feature>
<reference evidence="3 4" key="1">
    <citation type="submission" date="2021-06" db="EMBL/GenBank/DDBJ databases">
        <title>Actinomycetes sequencing.</title>
        <authorList>
            <person name="Shan Q."/>
        </authorList>
    </citation>
    <scope>NUCLEOTIDE SEQUENCE [LARGE SCALE GENOMIC DNA]</scope>
    <source>
        <strain evidence="3 4">NEAU-G5</strain>
    </source>
</reference>
<protein>
    <recommendedName>
        <fullName evidence="2">Outer membrane channel protein CpnT-like N-terminal domain-containing protein</fullName>
    </recommendedName>
</protein>
<evidence type="ECO:0000313" key="4">
    <source>
        <dbReference type="Proteomes" id="UP000733379"/>
    </source>
</evidence>
<sequence>MSLELPSYLQWLGWVAGSAWPEGDEDRMWGIADTWNAAAKELRDMLPDVAHAKAETIAAYPWGHGSEAMTAALNKLDDGNDESIQHLADIFGEVGESAFDLGTEIQYTKIMIISSLGLLAVEIAAAWGFPPTAAITEAIETAVTRTAIRILGKEAVERIGEFVEKRLLGAMMKFLAEHVLFSTVIGTAQDFGVQWGQDIAGTRHGIDWKQVGVTALESAVAGAVGGPAGEVFDKGLSKIALPEGVIANALGRTVKGAVVGTGAGIAGGLAAWGTGGFFYGWQWDNHLLTSTASFGTLVGGSKGFRGQDAGTSPFGKAEVPDAAGIGGDGSVPGAVLENGGPHGNLRSPDTGAGLASGSDPNGSSHGAVSAGLKTEAAPQTHPAEEGGQARSSGGDSQGHSTAGGAQAHSSAGPEHGMRPAIGPSEPVTLPKAGAQVADLAQQRAALTEKLPEMRAAIKASAIREGLPADAERLTNGSRAEQREHMDWLRGRTMQVNRTPEEIEAGRPSEMTRKQGAIDDLEKAVGDYNAQRDRIFGLTDRITQVSGEDYLGARGARIAGDRVGVVDGEHPTVIVMGLRGGSSGMPSHDELLAGAAAHDPALADALGQPGTRVEYTRITTDSEGNTHVQPLKSPTPEQIAAARARAPEQEEGGGQQRGAASGGNGVPVGPDGRGGETSGDPGKPSGALREEEVSHQPNDPATADTPYTTRGNSETVIPPYTAPSPPPNTVWDNPNPPHPRPHPEPHPKPEPRPEPPEHHPQPRPHPEPEPPEHHRHRPEPPGHQKHRPVPPEHHKHRPEPPERHGHNPEHRGHHHGREPEPPRHHDRELEPRRRVGEPEPPGHRRREPDSSARHASGPEPGWHHANESEPRGHGGYEREPRTRHWRDPEPPRHHGRGAELRMPRVGGSEPRGHQGLESLVPGRHGDEPESSAHHRRSNLSVGQDGSLPLGAEDRASRTWRGEDGLFGR</sequence>
<proteinExistence type="predicted"/>
<evidence type="ECO:0000256" key="1">
    <source>
        <dbReference type="SAM" id="MobiDB-lite"/>
    </source>
</evidence>
<name>A0ABS6BDW2_9NOCA</name>
<dbReference type="RefSeq" id="WP_215923501.1">
    <property type="nucleotide sequence ID" value="NZ_JAHKNI010000021.1"/>
</dbReference>